<evidence type="ECO:0000313" key="3">
    <source>
        <dbReference type="EMBL" id="PID56363.1"/>
    </source>
</evidence>
<sequence>MANNERELTAFLSSGTNFKGDLTFDGTVRIDGRFEGNINSKDSLVIGENAAVDAEVHVGKIIISGRVSGNISAIESVEINSKAQVHGNIKLSGNQLVIHEGAVFSGGCEMGASDTLEEPPLRELREAPVAAGLKTPPMPPVPGEDI</sequence>
<evidence type="ECO:0000256" key="1">
    <source>
        <dbReference type="ARBA" id="ARBA00044755"/>
    </source>
</evidence>
<dbReference type="EMBL" id="PDPS01000035">
    <property type="protein sequence ID" value="PID56363.1"/>
    <property type="molecule type" value="Genomic_DNA"/>
</dbReference>
<comment type="similarity">
    <text evidence="1">Belongs to the bactofilin family.</text>
</comment>
<feature type="compositionally biased region" description="Pro residues" evidence="2">
    <location>
        <begin position="136"/>
        <end position="146"/>
    </location>
</feature>
<evidence type="ECO:0000313" key="4">
    <source>
        <dbReference type="Proteomes" id="UP000229740"/>
    </source>
</evidence>
<dbReference type="PANTHER" id="PTHR35024:SF4">
    <property type="entry name" value="POLYMER-FORMING CYTOSKELETAL PROTEIN"/>
    <property type="match status" value="1"/>
</dbReference>
<dbReference type="Proteomes" id="UP000229740">
    <property type="component" value="Unassembled WGS sequence"/>
</dbReference>
<dbReference type="AlphaFoldDB" id="A0A2G6E2M7"/>
<dbReference type="PANTHER" id="PTHR35024">
    <property type="entry name" value="HYPOTHETICAL CYTOSOLIC PROTEIN"/>
    <property type="match status" value="1"/>
</dbReference>
<dbReference type="Pfam" id="PF04519">
    <property type="entry name" value="Bactofilin"/>
    <property type="match status" value="1"/>
</dbReference>
<organism evidence="3 4">
    <name type="scientific">candidate division KSB3 bacterium</name>
    <dbReference type="NCBI Taxonomy" id="2044937"/>
    <lineage>
        <taxon>Bacteria</taxon>
        <taxon>candidate division KSB3</taxon>
    </lineage>
</organism>
<protein>
    <recommendedName>
        <fullName evidence="5">Cell shape determination protein CcmA</fullName>
    </recommendedName>
</protein>
<evidence type="ECO:0000256" key="2">
    <source>
        <dbReference type="SAM" id="MobiDB-lite"/>
    </source>
</evidence>
<reference evidence="3 4" key="1">
    <citation type="submission" date="2017-10" db="EMBL/GenBank/DDBJ databases">
        <title>Novel microbial diversity and functional potential in the marine mammal oral microbiome.</title>
        <authorList>
            <person name="Dudek N.K."/>
            <person name="Sun C.L."/>
            <person name="Burstein D."/>
            <person name="Kantor R.S."/>
            <person name="Aliaga Goltsman D.S."/>
            <person name="Bik E.M."/>
            <person name="Thomas B.C."/>
            <person name="Banfield J.F."/>
            <person name="Relman D.A."/>
        </authorList>
    </citation>
    <scope>NUCLEOTIDE SEQUENCE [LARGE SCALE GENOMIC DNA]</scope>
    <source>
        <strain evidence="3">DOLZORAL124_49_17</strain>
    </source>
</reference>
<feature type="region of interest" description="Disordered" evidence="2">
    <location>
        <begin position="126"/>
        <end position="146"/>
    </location>
</feature>
<name>A0A2G6E2M7_9BACT</name>
<dbReference type="InterPro" id="IPR007607">
    <property type="entry name" value="BacA/B"/>
</dbReference>
<proteinExistence type="inferred from homology"/>
<evidence type="ECO:0008006" key="5">
    <source>
        <dbReference type="Google" id="ProtNLM"/>
    </source>
</evidence>
<accession>A0A2G6E2M7</accession>
<gene>
    <name evidence="3" type="ORF">CSB45_11815</name>
</gene>
<comment type="caution">
    <text evidence="3">The sequence shown here is derived from an EMBL/GenBank/DDBJ whole genome shotgun (WGS) entry which is preliminary data.</text>
</comment>